<keyword evidence="3" id="KW-1185">Reference proteome</keyword>
<sequence length="309" mass="33566">MKLVINPRLLCFTAFSSPFCLHSLMAMPVSASRLSLPPPSRSIPLDRRYSATLTPRPLRSSPLAGPVLSRDGIVYPKSAPTSRTSSLVSLDESLRVSLSAAGHLGRPPTAPAEFGGKPRYPDRRRSASAYSLASRRLEDRPDIPPIPPLPSTSQRRVSQISLREATPDNIPNTASTRRASQISLRDGSAGGDHWLTAAPYDTIPRFSRLSIAAPGVVMPVRKGTIKKAPSSVDSRSVRSVGSVPSLSSSVSSPSMSRPSTPRLVFTPPPVDVVVPGDGATEMRDKLEKKREGKIKRLWRRLTVRRRQKS</sequence>
<organism evidence="2 3">
    <name type="scientific">Roridomyces roridus</name>
    <dbReference type="NCBI Taxonomy" id="1738132"/>
    <lineage>
        <taxon>Eukaryota</taxon>
        <taxon>Fungi</taxon>
        <taxon>Dikarya</taxon>
        <taxon>Basidiomycota</taxon>
        <taxon>Agaricomycotina</taxon>
        <taxon>Agaricomycetes</taxon>
        <taxon>Agaricomycetidae</taxon>
        <taxon>Agaricales</taxon>
        <taxon>Marasmiineae</taxon>
        <taxon>Mycenaceae</taxon>
        <taxon>Roridomyces</taxon>
    </lineage>
</organism>
<dbReference type="AlphaFoldDB" id="A0AAD7BUM7"/>
<protein>
    <submittedName>
        <fullName evidence="2">Uncharacterized protein</fullName>
    </submittedName>
</protein>
<evidence type="ECO:0000313" key="2">
    <source>
        <dbReference type="EMBL" id="KAJ7630944.1"/>
    </source>
</evidence>
<name>A0AAD7BUM7_9AGAR</name>
<feature type="region of interest" description="Disordered" evidence="1">
    <location>
        <begin position="100"/>
        <end position="185"/>
    </location>
</feature>
<proteinExistence type="predicted"/>
<feature type="compositionally biased region" description="Polar residues" evidence="1">
    <location>
        <begin position="151"/>
        <end position="161"/>
    </location>
</feature>
<evidence type="ECO:0000256" key="1">
    <source>
        <dbReference type="SAM" id="MobiDB-lite"/>
    </source>
</evidence>
<comment type="caution">
    <text evidence="2">The sequence shown here is derived from an EMBL/GenBank/DDBJ whole genome shotgun (WGS) entry which is preliminary data.</text>
</comment>
<accession>A0AAD7BUM7</accession>
<reference evidence="2" key="1">
    <citation type="submission" date="2023-03" db="EMBL/GenBank/DDBJ databases">
        <title>Massive genome expansion in bonnet fungi (Mycena s.s.) driven by repeated elements and novel gene families across ecological guilds.</title>
        <authorList>
            <consortium name="Lawrence Berkeley National Laboratory"/>
            <person name="Harder C.B."/>
            <person name="Miyauchi S."/>
            <person name="Viragh M."/>
            <person name="Kuo A."/>
            <person name="Thoen E."/>
            <person name="Andreopoulos B."/>
            <person name="Lu D."/>
            <person name="Skrede I."/>
            <person name="Drula E."/>
            <person name="Henrissat B."/>
            <person name="Morin E."/>
            <person name="Kohler A."/>
            <person name="Barry K."/>
            <person name="LaButti K."/>
            <person name="Morin E."/>
            <person name="Salamov A."/>
            <person name="Lipzen A."/>
            <person name="Mereny Z."/>
            <person name="Hegedus B."/>
            <person name="Baldrian P."/>
            <person name="Stursova M."/>
            <person name="Weitz H."/>
            <person name="Taylor A."/>
            <person name="Grigoriev I.V."/>
            <person name="Nagy L.G."/>
            <person name="Martin F."/>
            <person name="Kauserud H."/>
        </authorList>
    </citation>
    <scope>NUCLEOTIDE SEQUENCE</scope>
    <source>
        <strain evidence="2">9284</strain>
    </source>
</reference>
<gene>
    <name evidence="2" type="ORF">FB45DRAFT_917009</name>
</gene>
<dbReference type="Proteomes" id="UP001221142">
    <property type="component" value="Unassembled WGS sequence"/>
</dbReference>
<feature type="compositionally biased region" description="Polar residues" evidence="1">
    <location>
        <begin position="169"/>
        <end position="183"/>
    </location>
</feature>
<dbReference type="EMBL" id="JARKIF010000009">
    <property type="protein sequence ID" value="KAJ7630944.1"/>
    <property type="molecule type" value="Genomic_DNA"/>
</dbReference>
<evidence type="ECO:0000313" key="3">
    <source>
        <dbReference type="Proteomes" id="UP001221142"/>
    </source>
</evidence>
<feature type="compositionally biased region" description="Low complexity" evidence="1">
    <location>
        <begin position="229"/>
        <end position="262"/>
    </location>
</feature>
<feature type="region of interest" description="Disordered" evidence="1">
    <location>
        <begin position="228"/>
        <end position="269"/>
    </location>
</feature>